<feature type="domain" description="HTH lacI-type" evidence="4">
    <location>
        <begin position="1"/>
        <end position="44"/>
    </location>
</feature>
<dbReference type="PROSITE" id="PS50932">
    <property type="entry name" value="HTH_LACI_2"/>
    <property type="match status" value="1"/>
</dbReference>
<evidence type="ECO:0000259" key="4">
    <source>
        <dbReference type="PROSITE" id="PS50932"/>
    </source>
</evidence>
<dbReference type="Gene3D" id="1.10.260.40">
    <property type="entry name" value="lambda repressor-like DNA-binding domains"/>
    <property type="match status" value="1"/>
</dbReference>
<dbReference type="Pfam" id="PF00356">
    <property type="entry name" value="LacI"/>
    <property type="match status" value="1"/>
</dbReference>
<dbReference type="AlphaFoldDB" id="H0E1P4"/>
<keyword evidence="6" id="KW-1185">Reference proteome</keyword>
<evidence type="ECO:0000256" key="2">
    <source>
        <dbReference type="ARBA" id="ARBA00023125"/>
    </source>
</evidence>
<dbReference type="PANTHER" id="PTHR30146">
    <property type="entry name" value="LACI-RELATED TRANSCRIPTIONAL REPRESSOR"/>
    <property type="match status" value="1"/>
</dbReference>
<dbReference type="PANTHER" id="PTHR30146:SF153">
    <property type="entry name" value="LACTOSE OPERON REPRESSOR"/>
    <property type="match status" value="1"/>
</dbReference>
<gene>
    <name evidence="5" type="ORF">PAI11_07060</name>
</gene>
<dbReference type="EMBL" id="AGUD01000028">
    <property type="protein sequence ID" value="EHN12387.1"/>
    <property type="molecule type" value="Genomic_DNA"/>
</dbReference>
<dbReference type="InterPro" id="IPR000843">
    <property type="entry name" value="HTH_LacI"/>
</dbReference>
<keyword evidence="1" id="KW-0805">Transcription regulation</keyword>
<dbReference type="GO" id="GO:0000976">
    <property type="term" value="F:transcription cis-regulatory region binding"/>
    <property type="evidence" value="ECO:0007669"/>
    <property type="project" value="TreeGrafter"/>
</dbReference>
<accession>H0E1P4</accession>
<evidence type="ECO:0000313" key="5">
    <source>
        <dbReference type="EMBL" id="EHN12387.1"/>
    </source>
</evidence>
<dbReference type="SUPFAM" id="SSF53822">
    <property type="entry name" value="Periplasmic binding protein-like I"/>
    <property type="match status" value="1"/>
</dbReference>
<organism evidence="5 6">
    <name type="scientific">Patulibacter medicamentivorans</name>
    <dbReference type="NCBI Taxonomy" id="1097667"/>
    <lineage>
        <taxon>Bacteria</taxon>
        <taxon>Bacillati</taxon>
        <taxon>Actinomycetota</taxon>
        <taxon>Thermoleophilia</taxon>
        <taxon>Solirubrobacterales</taxon>
        <taxon>Patulibacteraceae</taxon>
        <taxon>Patulibacter</taxon>
    </lineage>
</organism>
<evidence type="ECO:0000256" key="1">
    <source>
        <dbReference type="ARBA" id="ARBA00023015"/>
    </source>
</evidence>
<evidence type="ECO:0000256" key="3">
    <source>
        <dbReference type="ARBA" id="ARBA00023163"/>
    </source>
</evidence>
<dbReference type="GO" id="GO:0003700">
    <property type="term" value="F:DNA-binding transcription factor activity"/>
    <property type="evidence" value="ECO:0007669"/>
    <property type="project" value="TreeGrafter"/>
</dbReference>
<sequence length="322" mass="33964">MSTATVSHVFSGRRPVSASAAERVLEVAEELGYRANTVARGLATGRSYIVALHLPFEAGDIVNAPFLASILTTISTTASEAGYAFILIPPDEQLATAHVKSLIASRRIDGAMLLDPLPPGTLREALDAAGLPVVTIGRTEGRDDDVWVDGDLDAQVGDALGHLAARGYERPALLIAAGGAVFYEHLRARYEARCAERGWAPCVIVAEALTEDAAIQALIGRLDDLDSLFCGSDVLASGALRALVADRDGAGLQKAVIGIGDSYHARHARPPLTSIDTRSGDKARAATELLLGLIEGHELPERHVTVPHELVVRGSTPQRVPA</sequence>
<evidence type="ECO:0000313" key="6">
    <source>
        <dbReference type="Proteomes" id="UP000005143"/>
    </source>
</evidence>
<name>H0E1P4_9ACTN</name>
<keyword evidence="3" id="KW-0804">Transcription</keyword>
<protein>
    <submittedName>
        <fullName evidence="5">Putative transcriptional regulator protein</fullName>
    </submittedName>
</protein>
<dbReference type="SMART" id="SM00354">
    <property type="entry name" value="HTH_LACI"/>
    <property type="match status" value="1"/>
</dbReference>
<dbReference type="Pfam" id="PF13377">
    <property type="entry name" value="Peripla_BP_3"/>
    <property type="match status" value="1"/>
</dbReference>
<dbReference type="InterPro" id="IPR046335">
    <property type="entry name" value="LacI/GalR-like_sensor"/>
</dbReference>
<dbReference type="SUPFAM" id="SSF47413">
    <property type="entry name" value="lambda repressor-like DNA-binding domains"/>
    <property type="match status" value="1"/>
</dbReference>
<reference evidence="5 6" key="1">
    <citation type="journal article" date="2013" name="Biodegradation">
        <title>Quantitative proteomic analysis of ibuprofen-degrading Patulibacter sp. strain I11.</title>
        <authorList>
            <person name="Almeida B."/>
            <person name="Kjeldal H."/>
            <person name="Lolas I."/>
            <person name="Knudsen A.D."/>
            <person name="Carvalho G."/>
            <person name="Nielsen K.L."/>
            <person name="Barreto Crespo M.T."/>
            <person name="Stensballe A."/>
            <person name="Nielsen J.L."/>
        </authorList>
    </citation>
    <scope>NUCLEOTIDE SEQUENCE [LARGE SCALE GENOMIC DNA]</scope>
    <source>
        <strain evidence="5 6">I11</strain>
    </source>
</reference>
<proteinExistence type="predicted"/>
<dbReference type="Proteomes" id="UP000005143">
    <property type="component" value="Unassembled WGS sequence"/>
</dbReference>
<dbReference type="InterPro" id="IPR010982">
    <property type="entry name" value="Lambda_DNA-bd_dom_sf"/>
</dbReference>
<dbReference type="InterPro" id="IPR028082">
    <property type="entry name" value="Peripla_BP_I"/>
</dbReference>
<comment type="caution">
    <text evidence="5">The sequence shown here is derived from an EMBL/GenBank/DDBJ whole genome shotgun (WGS) entry which is preliminary data.</text>
</comment>
<dbReference type="CDD" id="cd01392">
    <property type="entry name" value="HTH_LacI"/>
    <property type="match status" value="1"/>
</dbReference>
<dbReference type="Gene3D" id="3.40.50.2300">
    <property type="match status" value="2"/>
</dbReference>
<keyword evidence="2" id="KW-0238">DNA-binding</keyword>